<dbReference type="GO" id="GO:0008234">
    <property type="term" value="F:cysteine-type peptidase activity"/>
    <property type="evidence" value="ECO:0007669"/>
    <property type="project" value="InterPro"/>
</dbReference>
<dbReference type="NCBIfam" id="NF033707">
    <property type="entry name" value="T9SS_sortase"/>
    <property type="match status" value="1"/>
</dbReference>
<comment type="caution">
    <text evidence="4">The sequence shown here is derived from an EMBL/GenBank/DDBJ whole genome shotgun (WGS) entry which is preliminary data.</text>
</comment>
<dbReference type="Proteomes" id="UP000739538">
    <property type="component" value="Unassembled WGS sequence"/>
</dbReference>
<evidence type="ECO:0000256" key="1">
    <source>
        <dbReference type="ARBA" id="ARBA00022729"/>
    </source>
</evidence>
<accession>A0A956NBM9</accession>
<feature type="signal peptide" evidence="2">
    <location>
        <begin position="1"/>
        <end position="33"/>
    </location>
</feature>
<reference evidence="4" key="2">
    <citation type="journal article" date="2021" name="Microbiome">
        <title>Successional dynamics and alternative stable states in a saline activated sludge microbial community over 9 years.</title>
        <authorList>
            <person name="Wang Y."/>
            <person name="Ye J."/>
            <person name="Ju F."/>
            <person name="Liu L."/>
            <person name="Boyd J.A."/>
            <person name="Deng Y."/>
            <person name="Parks D.H."/>
            <person name="Jiang X."/>
            <person name="Yin X."/>
            <person name="Woodcroft B.J."/>
            <person name="Tyson G.W."/>
            <person name="Hugenholtz P."/>
            <person name="Polz M.F."/>
            <person name="Zhang T."/>
        </authorList>
    </citation>
    <scope>NUCLEOTIDE SEQUENCE</scope>
    <source>
        <strain evidence="4">HKST-UBA02</strain>
    </source>
</reference>
<dbReference type="EMBL" id="JAGQHS010000038">
    <property type="protein sequence ID" value="MCA9755983.1"/>
    <property type="molecule type" value="Genomic_DNA"/>
</dbReference>
<dbReference type="GO" id="GO:0006508">
    <property type="term" value="P:proteolysis"/>
    <property type="evidence" value="ECO:0007669"/>
    <property type="project" value="InterPro"/>
</dbReference>
<evidence type="ECO:0000313" key="4">
    <source>
        <dbReference type="EMBL" id="MCA9755983.1"/>
    </source>
</evidence>
<dbReference type="Pfam" id="PF01364">
    <property type="entry name" value="Peptidase_C25"/>
    <property type="match status" value="1"/>
</dbReference>
<reference evidence="4" key="1">
    <citation type="submission" date="2020-04" db="EMBL/GenBank/DDBJ databases">
        <authorList>
            <person name="Zhang T."/>
        </authorList>
    </citation>
    <scope>NUCLEOTIDE SEQUENCE</scope>
    <source>
        <strain evidence="4">HKST-UBA02</strain>
    </source>
</reference>
<evidence type="ECO:0000259" key="3">
    <source>
        <dbReference type="Pfam" id="PF01364"/>
    </source>
</evidence>
<organism evidence="4 5">
    <name type="scientific">Eiseniibacteriota bacterium</name>
    <dbReference type="NCBI Taxonomy" id="2212470"/>
    <lineage>
        <taxon>Bacteria</taxon>
        <taxon>Candidatus Eiseniibacteriota</taxon>
    </lineage>
</organism>
<gene>
    <name evidence="4" type="primary">porU</name>
    <name evidence="4" type="ORF">KDA27_09295</name>
</gene>
<evidence type="ECO:0000256" key="2">
    <source>
        <dbReference type="SAM" id="SignalP"/>
    </source>
</evidence>
<dbReference type="InterPro" id="IPR001769">
    <property type="entry name" value="Gingipain"/>
</dbReference>
<feature type="domain" description="Gingipain" evidence="3">
    <location>
        <begin position="604"/>
        <end position="981"/>
    </location>
</feature>
<name>A0A956NBM9_UNCEI</name>
<dbReference type="InterPro" id="IPR029030">
    <property type="entry name" value="Caspase-like_dom_sf"/>
</dbReference>
<dbReference type="Gene3D" id="2.60.40.4070">
    <property type="match status" value="1"/>
</dbReference>
<dbReference type="Gene3D" id="3.40.50.10390">
    <property type="entry name" value="Gingipain r, domain 1"/>
    <property type="match status" value="1"/>
</dbReference>
<dbReference type="InterPro" id="IPR029031">
    <property type="entry name" value="Gingipain_N_sf"/>
</dbReference>
<dbReference type="Gene3D" id="3.40.50.1460">
    <property type="match status" value="1"/>
</dbReference>
<dbReference type="CDD" id="cd02258">
    <property type="entry name" value="Peptidase_C25_N"/>
    <property type="match status" value="1"/>
</dbReference>
<protein>
    <submittedName>
        <fullName evidence="4">Type IX secretion system sortase PorU</fullName>
    </submittedName>
</protein>
<proteinExistence type="predicted"/>
<sequence>MTKTRMRSAASIRNSAFVLALICLCSYGSTSQAAFHSIAESPDVVEFVWTPDSAEAPGAEAGVDLPAIWVALPPGGRISGLSFQVGDFESSTKAISSPDLVQITADWDGPAAESTEPCWIRDRFGAQVLVRPWKLDPDGFVSVARSIRIRATIEDTGEARRIAPARDPFRPVYERVFINSASSRNWHRAPERRATRGSGDYFSSSNDWIRVRTAEEGIHEITGSDLEALGVTLSSIDPSTLRIFSTIQLPLAPELSVDDVPSWMSEIAIAVEEVGGANGVLDRGDRIIFLGHGPDDWYSNKGTEPAPYEDFARDTYENHSVYWLTWGGSFSGEPKRIEEVDGTGASGPFLSTVRDKIHIEENSIYSPRQKDTSSNPAAWEQFWWREFRTNESTNSGQQVTVTLPDAVSTDPVDVFLRFWGDNDPQGVSTIPDHDITVQLNGAELARLQWNGRNRQDLETSGDWLVPGDDQVFRVEGNAWQDSTIVRLDIVLLAFAELEYTRTLLAHDGRLAFFAGGLSGPQPLEVSGLGSGLGQDDIWVFDCSDPAAPTRIRADVASGVARFRAEGGGRYVVSEDALLVPPASLERDSAPDGGYLRERTGPAQMIIVTADPLLPAAEDFAEYRRTNFPDRATADVAVVTAQDIFDEFSFGRKDPTAIRNFLEFARTNWDGGNPADGPLYVLLVGDAHRDPRELVSTGTFDLVPSNVLDYDASLASQIYEPRFTSDDYYGLLDGPDDTGLDLYVGRLVAQTLPDARTMLNKTKGYEESSALGPWKNEVTLIADDLCQGTTPDGLGTLHLRQTERLAETSFPSTLQQNKIYMIEYGMECIYSNKPDVAADLNKAMTEGTLAVNFTGHGGETQVSDERIFEVSNVGSLTNADRLFLMLTASCSIGKFDTSSESLAEAVIRHAGGGAVAVFAASAVAYATENALMNQYFYQLAFPDSCAACSRPIGEAIAVGKLLLNNNRPNQRKYALHGDPCLALASPQHEIDLTMTDARSGESVDDLLSRGAMIDLTGALHSHEGTPLDDFDGVAYVEVYDSRVIRVPDPDNPLLRYELQGAPIYHGTARVTDGTFTTRFVVPTSLRTGERGAAQIFVYANDETRDAAGALADLTVPETLPQPSTDVTGPEIEFAFVESGDVIRPEAEYTVALFDSSGINVTGLTQSRSAVLRIEQDGTTIFAEDLSAQIEFGDDFRNATIRHTLPPGLPEGPYDVELRAYDNLNFGSSVRTSFILSGSGEFSFDLGRVYNVPNPTEKGTQFFCEIPEDADVDIQIFTLSGRRIRSLGPARLSKERGVSAGIRWDGFDDDGDRPGNGVYLYKVTATSVRTGESRSEIGRLVVSR</sequence>
<evidence type="ECO:0000313" key="5">
    <source>
        <dbReference type="Proteomes" id="UP000739538"/>
    </source>
</evidence>
<feature type="chain" id="PRO_5037514747" evidence="2">
    <location>
        <begin position="34"/>
        <end position="1342"/>
    </location>
</feature>
<keyword evidence="1 2" id="KW-0732">Signal</keyword>
<dbReference type="SUPFAM" id="SSF52129">
    <property type="entry name" value="Caspase-like"/>
    <property type="match status" value="1"/>
</dbReference>